<sequence>MFKIKDRILLGTVAGLAGDIAKNVIDEISHKNKLSQRSFRETAAGVWVKKNSEAKSLQGQILGGLLDLGMSIAGGVGIVYLLTETGRDRLITKGLISGVGLGSMINFMIGALPQNKIKPTDATSNLSYMVSHAAYGLITTAMVAKLGHPSLFDKQPINDYLEPTELTTEQQSQKQ</sequence>
<evidence type="ECO:0008006" key="4">
    <source>
        <dbReference type="Google" id="ProtNLM"/>
    </source>
</evidence>
<keyword evidence="3" id="KW-1185">Reference proteome</keyword>
<accession>A0AAU0UQK8</accession>
<dbReference type="RefSeq" id="WP_366922782.1">
    <property type="nucleotide sequence ID" value="NZ_CP121694.1"/>
</dbReference>
<evidence type="ECO:0000313" key="3">
    <source>
        <dbReference type="Proteomes" id="UP001329915"/>
    </source>
</evidence>
<keyword evidence="1" id="KW-1133">Transmembrane helix</keyword>
<dbReference type="EMBL" id="CP121694">
    <property type="protein sequence ID" value="WRO23396.1"/>
    <property type="molecule type" value="Genomic_DNA"/>
</dbReference>
<feature type="transmembrane region" description="Helical" evidence="1">
    <location>
        <begin position="126"/>
        <end position="144"/>
    </location>
</feature>
<feature type="transmembrane region" description="Helical" evidence="1">
    <location>
        <begin position="61"/>
        <end position="82"/>
    </location>
</feature>
<dbReference type="Proteomes" id="UP001329915">
    <property type="component" value="Chromosome"/>
</dbReference>
<keyword evidence="1" id="KW-0812">Transmembrane</keyword>
<gene>
    <name evidence="2" type="ORF">MFMK1_003255</name>
</gene>
<dbReference type="AlphaFoldDB" id="A0AAU0UQK8"/>
<proteinExistence type="predicted"/>
<feature type="transmembrane region" description="Helical" evidence="1">
    <location>
        <begin position="94"/>
        <end position="114"/>
    </location>
</feature>
<evidence type="ECO:0000256" key="1">
    <source>
        <dbReference type="SAM" id="Phobius"/>
    </source>
</evidence>
<reference evidence="2 3" key="1">
    <citation type="submission" date="2023-04" db="EMBL/GenBank/DDBJ databases">
        <authorList>
            <person name="Hsu D."/>
        </authorList>
    </citation>
    <scope>NUCLEOTIDE SEQUENCE [LARGE SCALE GENOMIC DNA]</scope>
    <source>
        <strain evidence="2 3">MK1</strain>
    </source>
</reference>
<protein>
    <recommendedName>
        <fullName evidence="4">DUF1440 domain-containing protein</fullName>
    </recommendedName>
</protein>
<evidence type="ECO:0000313" key="2">
    <source>
        <dbReference type="EMBL" id="WRO23396.1"/>
    </source>
</evidence>
<organism evidence="2 3">
    <name type="scientific">Metallumcola ferriviriculae</name>
    <dbReference type="NCBI Taxonomy" id="3039180"/>
    <lineage>
        <taxon>Bacteria</taxon>
        <taxon>Bacillati</taxon>
        <taxon>Bacillota</taxon>
        <taxon>Clostridia</taxon>
        <taxon>Neomoorellales</taxon>
        <taxon>Desulfitibacteraceae</taxon>
        <taxon>Metallumcola</taxon>
    </lineage>
</organism>
<dbReference type="KEGG" id="dbc:MFMK1_003255"/>
<keyword evidence="1" id="KW-0472">Membrane</keyword>
<name>A0AAU0UQK8_9FIRM</name>